<dbReference type="Proteomes" id="UP001732700">
    <property type="component" value="Chromosome 5C"/>
</dbReference>
<sequence>MSGHLVAHCPTIRCSRCDKLGHSIHVCQNLLLWQYVASMCGFQSSGHGFFYFPDTSTPKQLKEKASTVIITVVEGVVSGRDIEVEFNGGFFGAGWRCTARAIGPKQFSMRFPNPKEVERACYWGKRMEMKTKEVVLNLSPWSDSVRATAQLQKAWVRIRNIPFEKRCEAHAFYVASLVGMPSGIDSSTLYRPEYVKVLIGCRNMDKIPEKAEGCLGD</sequence>
<evidence type="ECO:0000313" key="2">
    <source>
        <dbReference type="Proteomes" id="UP001732700"/>
    </source>
</evidence>
<organism evidence="1 2">
    <name type="scientific">Avena sativa</name>
    <name type="common">Oat</name>
    <dbReference type="NCBI Taxonomy" id="4498"/>
    <lineage>
        <taxon>Eukaryota</taxon>
        <taxon>Viridiplantae</taxon>
        <taxon>Streptophyta</taxon>
        <taxon>Embryophyta</taxon>
        <taxon>Tracheophyta</taxon>
        <taxon>Spermatophyta</taxon>
        <taxon>Magnoliopsida</taxon>
        <taxon>Liliopsida</taxon>
        <taxon>Poales</taxon>
        <taxon>Poaceae</taxon>
        <taxon>BOP clade</taxon>
        <taxon>Pooideae</taxon>
        <taxon>Poodae</taxon>
        <taxon>Poeae</taxon>
        <taxon>Poeae Chloroplast Group 1 (Aveneae type)</taxon>
        <taxon>Aveninae</taxon>
        <taxon>Avena</taxon>
    </lineage>
</organism>
<dbReference type="EnsemblPlants" id="AVESA.00010b.r2.5CG0884040.1">
    <property type="protein sequence ID" value="AVESA.00010b.r2.5CG0884040.1.CDS.1"/>
    <property type="gene ID" value="AVESA.00010b.r2.5CG0884040"/>
</dbReference>
<accession>A0ACD5Y0P2</accession>
<reference evidence="1" key="1">
    <citation type="submission" date="2021-05" db="EMBL/GenBank/DDBJ databases">
        <authorList>
            <person name="Scholz U."/>
            <person name="Mascher M."/>
            <person name="Fiebig A."/>
        </authorList>
    </citation>
    <scope>NUCLEOTIDE SEQUENCE [LARGE SCALE GENOMIC DNA]</scope>
</reference>
<protein>
    <submittedName>
        <fullName evidence="1">Uncharacterized protein</fullName>
    </submittedName>
</protein>
<name>A0ACD5Y0P2_AVESA</name>
<proteinExistence type="predicted"/>
<keyword evidence="2" id="KW-1185">Reference proteome</keyword>
<reference evidence="1" key="2">
    <citation type="submission" date="2025-09" db="UniProtKB">
        <authorList>
            <consortium name="EnsemblPlants"/>
        </authorList>
    </citation>
    <scope>IDENTIFICATION</scope>
</reference>
<evidence type="ECO:0000313" key="1">
    <source>
        <dbReference type="EnsemblPlants" id="AVESA.00010b.r2.5CG0884040.1.CDS.1"/>
    </source>
</evidence>